<feature type="domain" description="SusD-like N-terminal" evidence="7">
    <location>
        <begin position="23"/>
        <end position="227"/>
    </location>
</feature>
<feature type="domain" description="RagB/SusD" evidence="6">
    <location>
        <begin position="341"/>
        <end position="457"/>
    </location>
</feature>
<evidence type="ECO:0000259" key="6">
    <source>
        <dbReference type="Pfam" id="PF07980"/>
    </source>
</evidence>
<dbReference type="SUPFAM" id="SSF48452">
    <property type="entry name" value="TPR-like"/>
    <property type="match status" value="1"/>
</dbReference>
<dbReference type="Pfam" id="PF14322">
    <property type="entry name" value="SusD-like_3"/>
    <property type="match status" value="1"/>
</dbReference>
<dbReference type="InterPro" id="IPR011990">
    <property type="entry name" value="TPR-like_helical_dom_sf"/>
</dbReference>
<dbReference type="Pfam" id="PF07980">
    <property type="entry name" value="SusD_RagB"/>
    <property type="match status" value="1"/>
</dbReference>
<accession>A0ABY6J228</accession>
<dbReference type="InterPro" id="IPR033985">
    <property type="entry name" value="SusD-like_N"/>
</dbReference>
<evidence type="ECO:0000256" key="1">
    <source>
        <dbReference type="ARBA" id="ARBA00004442"/>
    </source>
</evidence>
<reference evidence="8" key="1">
    <citation type="submission" date="2022-10" db="EMBL/GenBank/DDBJ databases">
        <title>Chitinophaga sp. nov., isolated from soil.</title>
        <authorList>
            <person name="Jeon C.O."/>
        </authorList>
    </citation>
    <scope>NUCLEOTIDE SEQUENCE</scope>
    <source>
        <strain evidence="8">R8</strain>
    </source>
</reference>
<protein>
    <submittedName>
        <fullName evidence="8">RagB/SusD family nutrient uptake outer membrane protein</fullName>
    </submittedName>
</protein>
<comment type="similarity">
    <text evidence="2">Belongs to the SusD family.</text>
</comment>
<evidence type="ECO:0000256" key="2">
    <source>
        <dbReference type="ARBA" id="ARBA00006275"/>
    </source>
</evidence>
<comment type="subcellular location">
    <subcellularLocation>
        <location evidence="1">Cell outer membrane</location>
    </subcellularLocation>
</comment>
<keyword evidence="3" id="KW-0732">Signal</keyword>
<evidence type="ECO:0000256" key="3">
    <source>
        <dbReference type="ARBA" id="ARBA00022729"/>
    </source>
</evidence>
<name>A0ABY6J228_9BACT</name>
<evidence type="ECO:0000256" key="4">
    <source>
        <dbReference type="ARBA" id="ARBA00023136"/>
    </source>
</evidence>
<keyword evidence="5" id="KW-0998">Cell outer membrane</keyword>
<sequence>MKKIHIVLACVFSCIMLTGCGKDFLEEKPSSEIVQPRTLDEFQKLLDNNSAINATSGLGILGGDEYEFSNNDTWKAAPTVSRNSYIWAADLFEGENSDNWNLPYTAIFYANNVLAGLQTIVTTPQSELNWKYTNGWALFVRAYAYFDLVSNFSKSYSKSTAASDLGIPLRVKPSIDEVLPRSSVEQTYSQIINDLNAAIPSLNVEVAATKTRPSKYAAYALLAKVYLTMEHYKLAELYADSCLQLNNRLLNYNSLSKTSNAPFALNHGEQIYHSQAVGNGTYSTSSNNANIKVSPELIALYGPNDLRLNIFFLRQSDGTYDFKRGYGGPGLVPFTGLAMDEVYLIKAESAARNGNISTAMSYLNQLLINRWNPGATNPAAPYIDMSAQTRDEALNMILLERRKELVWRGARWQDVKRLNSAGGIMSLKRIIDGKTYILDANDPKFVFPIPDNEIVLSKINQNIR</sequence>
<evidence type="ECO:0000313" key="9">
    <source>
        <dbReference type="Proteomes" id="UP001162741"/>
    </source>
</evidence>
<keyword evidence="4" id="KW-0472">Membrane</keyword>
<dbReference type="CDD" id="cd08977">
    <property type="entry name" value="SusD"/>
    <property type="match status" value="1"/>
</dbReference>
<evidence type="ECO:0000256" key="5">
    <source>
        <dbReference type="ARBA" id="ARBA00023237"/>
    </source>
</evidence>
<proteinExistence type="inferred from homology"/>
<organism evidence="8 9">
    <name type="scientific">Chitinophaga horti</name>
    <dbReference type="NCBI Taxonomy" id="2920382"/>
    <lineage>
        <taxon>Bacteria</taxon>
        <taxon>Pseudomonadati</taxon>
        <taxon>Bacteroidota</taxon>
        <taxon>Chitinophagia</taxon>
        <taxon>Chitinophagales</taxon>
        <taxon>Chitinophagaceae</taxon>
        <taxon>Chitinophaga</taxon>
    </lineage>
</organism>
<evidence type="ECO:0000313" key="8">
    <source>
        <dbReference type="EMBL" id="UYQ92207.1"/>
    </source>
</evidence>
<keyword evidence="9" id="KW-1185">Reference proteome</keyword>
<dbReference type="Proteomes" id="UP001162741">
    <property type="component" value="Chromosome"/>
</dbReference>
<gene>
    <name evidence="8" type="ORF">MKQ68_19145</name>
</gene>
<evidence type="ECO:0000259" key="7">
    <source>
        <dbReference type="Pfam" id="PF14322"/>
    </source>
</evidence>
<dbReference type="RefSeq" id="WP_244844237.1">
    <property type="nucleotide sequence ID" value="NZ_CP107006.1"/>
</dbReference>
<dbReference type="EMBL" id="CP107006">
    <property type="protein sequence ID" value="UYQ92207.1"/>
    <property type="molecule type" value="Genomic_DNA"/>
</dbReference>
<dbReference type="InterPro" id="IPR012944">
    <property type="entry name" value="SusD_RagB_dom"/>
</dbReference>
<dbReference type="Gene3D" id="1.25.40.390">
    <property type="match status" value="1"/>
</dbReference>
<dbReference type="PROSITE" id="PS51257">
    <property type="entry name" value="PROKAR_LIPOPROTEIN"/>
    <property type="match status" value="1"/>
</dbReference>